<keyword evidence="2" id="KW-1185">Reference proteome</keyword>
<name>A0A1N7ICM2_9FLAO</name>
<proteinExistence type="predicted"/>
<dbReference type="Proteomes" id="UP000186373">
    <property type="component" value="Unassembled WGS sequence"/>
</dbReference>
<accession>A0A1N7ICM2</accession>
<gene>
    <name evidence="1" type="ORF">SAMN05421639_10388</name>
</gene>
<sequence>MAASIHFRKLTAQLICPALPDFAVQQDTSAGIGEDILVFK</sequence>
<reference evidence="2" key="1">
    <citation type="submission" date="2017-01" db="EMBL/GenBank/DDBJ databases">
        <authorList>
            <person name="Varghese N."/>
            <person name="Submissions S."/>
        </authorList>
    </citation>
    <scope>NUCLEOTIDE SEQUENCE [LARGE SCALE GENOMIC DNA]</scope>
    <source>
        <strain evidence="2">DSM 17126</strain>
    </source>
</reference>
<dbReference type="AlphaFoldDB" id="A0A1N7ICM2"/>
<organism evidence="1 2">
    <name type="scientific">Chryseobacterium shigense</name>
    <dbReference type="NCBI Taxonomy" id="297244"/>
    <lineage>
        <taxon>Bacteria</taxon>
        <taxon>Pseudomonadati</taxon>
        <taxon>Bacteroidota</taxon>
        <taxon>Flavobacteriia</taxon>
        <taxon>Flavobacteriales</taxon>
        <taxon>Weeksellaceae</taxon>
        <taxon>Chryseobacterium group</taxon>
        <taxon>Chryseobacterium</taxon>
    </lineage>
</organism>
<evidence type="ECO:0000313" key="1">
    <source>
        <dbReference type="EMBL" id="SIS34826.1"/>
    </source>
</evidence>
<dbReference type="EMBL" id="FTNY01000003">
    <property type="protein sequence ID" value="SIS34826.1"/>
    <property type="molecule type" value="Genomic_DNA"/>
</dbReference>
<protein>
    <submittedName>
        <fullName evidence="1">Uncharacterized protein</fullName>
    </submittedName>
</protein>
<evidence type="ECO:0000313" key="2">
    <source>
        <dbReference type="Proteomes" id="UP000186373"/>
    </source>
</evidence>